<sequence>MSGSERWKIMIENGRLCVEENGRYFEDIDNVGTTREFGIIKVTYESGKAKMYSLKNLCEGLGFGPAVKTRSGFMKIWNSLKANVDNYQLQTSSTDNIDQPENQVNMNISDVPGGEDLTSTDDNVNTLDNVQRKSSTQKSPVQKKLLSPMDSSEDASTVEDILGRSVGSCTEAHINTEDASDSTPVTVEQSILDDYLIGDALKVHIQNLVIPADDRCFRNLDTKHAHCLKQFYENQQMCHTILIGNIVSDVTTDKGNLSKFLQEPGKVAVETLGGNHTRHALQCLFASQTKPISMVTCRLYNKLPDELALQLGYEHNASNTLGKPTSFVDLVKMFRKEATKIVGDTDISCMQSSEVKQWKDIICTILGMDRKAEEFHNKYKIVLKIAKSKDSVWRKFLEFCSAFEMNEIRNTPRGSLKITQLRDFSMLSSDNQIHILEETLQTKDWRVFKREVESVSSDRKKTIGKTKADPSDVDRKINENECKIKQLTAEREKLATTSSTLKSKLTEEQKKTEDFETLLNQERKKCSALEIKLQQLRRSENELKVVLDKQIDKNEKSSNLLQVEKTKYQTLEEMYNKLEEAKACLEKKVQEFEESSRCQHIEKHKSQVDNSIVSGRDLTPKQKLKNDCSHSDNLNKKKRRMSSKEFEVGTSVEAFWYPDKCWYTAKILMKTGKGYEVKYDVDKFVKDLPLNLNMKVAVIIVCLVILNMCEDTTCATDQCTLDCILGTSTCIGGCAGQDIFQMLSCHSNCKTQCILCTTKCPNRAGTACQF</sequence>
<feature type="compositionally biased region" description="Polar residues" evidence="2">
    <location>
        <begin position="120"/>
        <end position="140"/>
    </location>
</feature>
<dbReference type="CDD" id="cd04508">
    <property type="entry name" value="Tudor_SF"/>
    <property type="match status" value="1"/>
</dbReference>
<dbReference type="Gene3D" id="2.30.30.140">
    <property type="match status" value="1"/>
</dbReference>
<evidence type="ECO:0008006" key="5">
    <source>
        <dbReference type="Google" id="ProtNLM"/>
    </source>
</evidence>
<feature type="compositionally biased region" description="Polar residues" evidence="2">
    <location>
        <begin position="93"/>
        <end position="108"/>
    </location>
</feature>
<dbReference type="EMBL" id="CAJPWZ010003117">
    <property type="protein sequence ID" value="CAG2252365.1"/>
    <property type="molecule type" value="Genomic_DNA"/>
</dbReference>
<comment type="caution">
    <text evidence="3">The sequence shown here is derived from an EMBL/GenBank/DDBJ whole genome shotgun (WGS) entry which is preliminary data.</text>
</comment>
<dbReference type="Proteomes" id="UP000683360">
    <property type="component" value="Unassembled WGS sequence"/>
</dbReference>
<evidence type="ECO:0000313" key="4">
    <source>
        <dbReference type="Proteomes" id="UP000683360"/>
    </source>
</evidence>
<dbReference type="OrthoDB" id="6159933at2759"/>
<evidence type="ECO:0000256" key="1">
    <source>
        <dbReference type="SAM" id="Coils"/>
    </source>
</evidence>
<protein>
    <recommendedName>
        <fullName evidence="5">Tudor domain-containing protein</fullName>
    </recommendedName>
</protein>
<evidence type="ECO:0000313" key="3">
    <source>
        <dbReference type="EMBL" id="CAG2252365.1"/>
    </source>
</evidence>
<reference evidence="3" key="1">
    <citation type="submission" date="2021-03" db="EMBL/GenBank/DDBJ databases">
        <authorList>
            <person name="Bekaert M."/>
        </authorList>
    </citation>
    <scope>NUCLEOTIDE SEQUENCE</scope>
</reference>
<proteinExistence type="predicted"/>
<keyword evidence="1" id="KW-0175">Coiled coil</keyword>
<gene>
    <name evidence="3" type="ORF">MEDL_63967</name>
</gene>
<dbReference type="AlphaFoldDB" id="A0A8S3V4V6"/>
<feature type="region of interest" description="Disordered" evidence="2">
    <location>
        <begin position="93"/>
        <end position="158"/>
    </location>
</feature>
<accession>A0A8S3V4V6</accession>
<name>A0A8S3V4V6_MYTED</name>
<feature type="coiled-coil region" evidence="1">
    <location>
        <begin position="477"/>
        <end position="595"/>
    </location>
</feature>
<evidence type="ECO:0000256" key="2">
    <source>
        <dbReference type="SAM" id="MobiDB-lite"/>
    </source>
</evidence>
<organism evidence="3 4">
    <name type="scientific">Mytilus edulis</name>
    <name type="common">Blue mussel</name>
    <dbReference type="NCBI Taxonomy" id="6550"/>
    <lineage>
        <taxon>Eukaryota</taxon>
        <taxon>Metazoa</taxon>
        <taxon>Spiralia</taxon>
        <taxon>Lophotrochozoa</taxon>
        <taxon>Mollusca</taxon>
        <taxon>Bivalvia</taxon>
        <taxon>Autobranchia</taxon>
        <taxon>Pteriomorphia</taxon>
        <taxon>Mytilida</taxon>
        <taxon>Mytiloidea</taxon>
        <taxon>Mytilidae</taxon>
        <taxon>Mytilinae</taxon>
        <taxon>Mytilus</taxon>
    </lineage>
</organism>
<keyword evidence="4" id="KW-1185">Reference proteome</keyword>